<dbReference type="InterPro" id="IPR007110">
    <property type="entry name" value="Ig-like_dom"/>
</dbReference>
<accession>A0A7J6AUM8</accession>
<reference evidence="2 3" key="1">
    <citation type="submission" date="2020-02" db="EMBL/GenBank/DDBJ databases">
        <title>A chromosome-scale genome assembly of the black bullhead catfish (Ameiurus melas).</title>
        <authorList>
            <person name="Wen M."/>
            <person name="Zham M."/>
            <person name="Cabau C."/>
            <person name="Klopp C."/>
            <person name="Donnadieu C."/>
            <person name="Roques C."/>
            <person name="Bouchez O."/>
            <person name="Lampietro C."/>
            <person name="Jouanno E."/>
            <person name="Herpin A."/>
            <person name="Louis A."/>
            <person name="Berthelot C."/>
            <person name="Parey E."/>
            <person name="Roest-Crollius H."/>
            <person name="Braasch I."/>
            <person name="Postlethwait J."/>
            <person name="Robinson-Rechavi M."/>
            <person name="Echchiki A."/>
            <person name="Begum T."/>
            <person name="Montfort J."/>
            <person name="Schartl M."/>
            <person name="Bobe J."/>
            <person name="Guiguen Y."/>
        </authorList>
    </citation>
    <scope>NUCLEOTIDE SEQUENCE [LARGE SCALE GENOMIC DNA]</scope>
    <source>
        <strain evidence="2">M_S1</strain>
        <tissue evidence="2">Blood</tissue>
    </source>
</reference>
<protein>
    <recommendedName>
        <fullName evidence="1">Ig-like domain-containing protein</fullName>
    </recommendedName>
</protein>
<dbReference type="EMBL" id="JAAGNN010000008">
    <property type="protein sequence ID" value="KAF4086305.1"/>
    <property type="molecule type" value="Genomic_DNA"/>
</dbReference>
<dbReference type="PROSITE" id="PS50835">
    <property type="entry name" value="IG_LIKE"/>
    <property type="match status" value="2"/>
</dbReference>
<dbReference type="AlphaFoldDB" id="A0A7J6AUM8"/>
<dbReference type="Proteomes" id="UP000593565">
    <property type="component" value="Unassembled WGS sequence"/>
</dbReference>
<dbReference type="SUPFAM" id="SSF48726">
    <property type="entry name" value="Immunoglobulin"/>
    <property type="match status" value="2"/>
</dbReference>
<keyword evidence="3" id="KW-1185">Reference proteome</keyword>
<dbReference type="InterPro" id="IPR036179">
    <property type="entry name" value="Ig-like_dom_sf"/>
</dbReference>
<dbReference type="InterPro" id="IPR013783">
    <property type="entry name" value="Ig-like_fold"/>
</dbReference>
<evidence type="ECO:0000313" key="3">
    <source>
        <dbReference type="Proteomes" id="UP000593565"/>
    </source>
</evidence>
<feature type="domain" description="Ig-like" evidence="1">
    <location>
        <begin position="198"/>
        <end position="289"/>
    </location>
</feature>
<comment type="caution">
    <text evidence="2">The sequence shown here is derived from an EMBL/GenBank/DDBJ whole genome shotgun (WGS) entry which is preliminary data.</text>
</comment>
<name>A0A7J6AUM8_AMEME</name>
<dbReference type="PANTHER" id="PTHR46484:SF1">
    <property type="entry name" value="SCHWANN CELL MYELIN PROTEIN-RELATED"/>
    <property type="match status" value="1"/>
</dbReference>
<feature type="non-terminal residue" evidence="2">
    <location>
        <position position="295"/>
    </location>
</feature>
<dbReference type="Gene3D" id="2.60.40.10">
    <property type="entry name" value="Immunoglobulins"/>
    <property type="match status" value="3"/>
</dbReference>
<organism evidence="2 3">
    <name type="scientific">Ameiurus melas</name>
    <name type="common">Black bullhead</name>
    <name type="synonym">Silurus melas</name>
    <dbReference type="NCBI Taxonomy" id="219545"/>
    <lineage>
        <taxon>Eukaryota</taxon>
        <taxon>Metazoa</taxon>
        <taxon>Chordata</taxon>
        <taxon>Craniata</taxon>
        <taxon>Vertebrata</taxon>
        <taxon>Euteleostomi</taxon>
        <taxon>Actinopterygii</taxon>
        <taxon>Neopterygii</taxon>
        <taxon>Teleostei</taxon>
        <taxon>Ostariophysi</taxon>
        <taxon>Siluriformes</taxon>
        <taxon>Ictaluridae</taxon>
        <taxon>Ameiurus</taxon>
    </lineage>
</organism>
<proteinExistence type="predicted"/>
<dbReference type="PANTHER" id="PTHR46484">
    <property type="entry name" value="SI:CH211-171H4.5-RELATED"/>
    <property type="match status" value="1"/>
</dbReference>
<gene>
    <name evidence="2" type="ORF">AMELA_G00104220</name>
</gene>
<sequence>LYYPPTNPYRIVWYQYVGRGYPLVYDSWNPWEVIDRYRGRTWLYTGSHKDCSLVIDELSLSHNGDRIYTWIDPENVGRSTFRFFDVTTLIHVKSTADKPSVSISGGYKIGESITVQCTTRHSCPYSPPSLSLTGIDKKPGAEDRLKNSLIRSDGTWEIRLTREGIVQSERHTFLCSVRHRGGLSESTTIIHTAQCSTDQARITPDSNTEFLEGLEQDIVCSVTYMCTKNQPQFLWNDGGLRGIKSSPTKRGTKYEARSTLKFTAKADDHGRTITCQSNLEGNVQRVQITLRVKSE</sequence>
<feature type="domain" description="Ig-like" evidence="1">
    <location>
        <begin position="99"/>
        <end position="190"/>
    </location>
</feature>
<evidence type="ECO:0000259" key="1">
    <source>
        <dbReference type="PROSITE" id="PS50835"/>
    </source>
</evidence>
<evidence type="ECO:0000313" key="2">
    <source>
        <dbReference type="EMBL" id="KAF4086305.1"/>
    </source>
</evidence>